<dbReference type="SUPFAM" id="SSF46785">
    <property type="entry name" value="Winged helix' DNA-binding domain"/>
    <property type="match status" value="1"/>
</dbReference>
<dbReference type="CDD" id="cd00090">
    <property type="entry name" value="HTH_ARSR"/>
    <property type="match status" value="1"/>
</dbReference>
<comment type="caution">
    <text evidence="5">The sequence shown here is derived from an EMBL/GenBank/DDBJ whole genome shotgun (WGS) entry which is preliminary data.</text>
</comment>
<accession>A0A1E3L7C8</accession>
<proteinExistence type="predicted"/>
<protein>
    <submittedName>
        <fullName evidence="5">Putative HTH-type transcriptional regulator YczG</fullName>
    </submittedName>
</protein>
<feature type="domain" description="HTH arsR-type" evidence="4">
    <location>
        <begin position="6"/>
        <end position="100"/>
    </location>
</feature>
<evidence type="ECO:0000256" key="1">
    <source>
        <dbReference type="ARBA" id="ARBA00023015"/>
    </source>
</evidence>
<dbReference type="AlphaFoldDB" id="A0A1E3L7C8"/>
<sequence>MKILEAVAPTPIKLVDVFSALSDPVRLKILLCLAHHGEKSCAGFQMSHISKSTLSHHVKILREIGLIQLRIEGRQHFYSICRSELDTQFPGLLTSILQTEEEDLV</sequence>
<dbReference type="STRING" id="1886670.PTI45_01086"/>
<dbReference type="InterPro" id="IPR051081">
    <property type="entry name" value="HTH_MetalResp_TranReg"/>
</dbReference>
<dbReference type="SMART" id="SM00418">
    <property type="entry name" value="HTH_ARSR"/>
    <property type="match status" value="1"/>
</dbReference>
<dbReference type="Pfam" id="PF12840">
    <property type="entry name" value="HTH_20"/>
    <property type="match status" value="1"/>
</dbReference>
<evidence type="ECO:0000256" key="3">
    <source>
        <dbReference type="ARBA" id="ARBA00023163"/>
    </source>
</evidence>
<dbReference type="RefSeq" id="WP_069326524.1">
    <property type="nucleotide sequence ID" value="NZ_MDER01000030.1"/>
</dbReference>
<dbReference type="InterPro" id="IPR011991">
    <property type="entry name" value="ArsR-like_HTH"/>
</dbReference>
<dbReference type="InterPro" id="IPR001845">
    <property type="entry name" value="HTH_ArsR_DNA-bd_dom"/>
</dbReference>
<dbReference type="PRINTS" id="PR00778">
    <property type="entry name" value="HTHARSR"/>
</dbReference>
<dbReference type="PANTHER" id="PTHR33154">
    <property type="entry name" value="TRANSCRIPTIONAL REGULATOR, ARSR FAMILY"/>
    <property type="match status" value="1"/>
</dbReference>
<dbReference type="PROSITE" id="PS50987">
    <property type="entry name" value="HTH_ARSR_2"/>
    <property type="match status" value="1"/>
</dbReference>
<dbReference type="Gene3D" id="1.10.10.10">
    <property type="entry name" value="Winged helix-like DNA-binding domain superfamily/Winged helix DNA-binding domain"/>
    <property type="match status" value="1"/>
</dbReference>
<keyword evidence="3" id="KW-0804">Transcription</keyword>
<keyword evidence="1" id="KW-0805">Transcription regulation</keyword>
<name>A0A1E3L7C8_9BACL</name>
<dbReference type="EMBL" id="MDER01000030">
    <property type="protein sequence ID" value="ODP29603.1"/>
    <property type="molecule type" value="Genomic_DNA"/>
</dbReference>
<evidence type="ECO:0000259" key="4">
    <source>
        <dbReference type="PROSITE" id="PS50987"/>
    </source>
</evidence>
<keyword evidence="6" id="KW-1185">Reference proteome</keyword>
<dbReference type="GO" id="GO:0003677">
    <property type="term" value="F:DNA binding"/>
    <property type="evidence" value="ECO:0007669"/>
    <property type="project" value="UniProtKB-KW"/>
</dbReference>
<gene>
    <name evidence="5" type="ORF">PTI45_01086</name>
</gene>
<evidence type="ECO:0000256" key="2">
    <source>
        <dbReference type="ARBA" id="ARBA00023125"/>
    </source>
</evidence>
<dbReference type="InterPro" id="IPR036388">
    <property type="entry name" value="WH-like_DNA-bd_sf"/>
</dbReference>
<dbReference type="PANTHER" id="PTHR33154:SF12">
    <property type="entry name" value="TRANSCRIPTIONAL REGULATORY PROTEIN"/>
    <property type="match status" value="1"/>
</dbReference>
<reference evidence="5 6" key="1">
    <citation type="submission" date="2016-08" db="EMBL/GenBank/DDBJ databases">
        <title>Genome sequencing of Paenibacillus sp. TI45-13ar, isolated from Korean traditional nuruk.</title>
        <authorList>
            <person name="Kim S.-J."/>
        </authorList>
    </citation>
    <scope>NUCLEOTIDE SEQUENCE [LARGE SCALE GENOMIC DNA]</scope>
    <source>
        <strain evidence="5 6">TI45-13ar</strain>
    </source>
</reference>
<evidence type="ECO:0000313" key="5">
    <source>
        <dbReference type="EMBL" id="ODP29603.1"/>
    </source>
</evidence>
<dbReference type="Proteomes" id="UP000094578">
    <property type="component" value="Unassembled WGS sequence"/>
</dbReference>
<organism evidence="5 6">
    <name type="scientific">Paenibacillus nuruki</name>
    <dbReference type="NCBI Taxonomy" id="1886670"/>
    <lineage>
        <taxon>Bacteria</taxon>
        <taxon>Bacillati</taxon>
        <taxon>Bacillota</taxon>
        <taxon>Bacilli</taxon>
        <taxon>Bacillales</taxon>
        <taxon>Paenibacillaceae</taxon>
        <taxon>Paenibacillus</taxon>
    </lineage>
</organism>
<dbReference type="NCBIfam" id="NF033788">
    <property type="entry name" value="HTH_metalloreg"/>
    <property type="match status" value="1"/>
</dbReference>
<dbReference type="InterPro" id="IPR036390">
    <property type="entry name" value="WH_DNA-bd_sf"/>
</dbReference>
<keyword evidence="2" id="KW-0238">DNA-binding</keyword>
<evidence type="ECO:0000313" key="6">
    <source>
        <dbReference type="Proteomes" id="UP000094578"/>
    </source>
</evidence>
<dbReference type="GO" id="GO:0003700">
    <property type="term" value="F:DNA-binding transcription factor activity"/>
    <property type="evidence" value="ECO:0007669"/>
    <property type="project" value="InterPro"/>
</dbReference>